<dbReference type="InterPro" id="IPR013525">
    <property type="entry name" value="ABC2_TM"/>
</dbReference>
<feature type="transmembrane region" description="Helical" evidence="8">
    <location>
        <begin position="189"/>
        <end position="208"/>
    </location>
</feature>
<keyword evidence="6 8" id="KW-1133">Transmembrane helix</keyword>
<dbReference type="GO" id="GO:0043190">
    <property type="term" value="C:ATP-binding cassette (ABC) transporter complex"/>
    <property type="evidence" value="ECO:0007669"/>
    <property type="project" value="InterPro"/>
</dbReference>
<evidence type="ECO:0000256" key="7">
    <source>
        <dbReference type="ARBA" id="ARBA00023136"/>
    </source>
</evidence>
<feature type="transmembrane region" description="Helical" evidence="8">
    <location>
        <begin position="267"/>
        <end position="289"/>
    </location>
</feature>
<sequence>MLKDIWFLVTRTLRATFRKRSTLLLYFGLPIAGILLCTVLYGSQGEAELRVGVVNSDGEAQIAMDTIGFVKSMDTVKLVEVTADELKQQLAASDLDLGLILDPGYSQSVLEGLPAHITIQSVKGAEVTAYMKALLYGYIDNISVIAGAAEGDGTKFDELNSLYRNADFKLATEAVADSSAEQRLTFQSIGFLLLFMMTSAFNLSELIIRNRENRTYFRVLSSPINARTYVLSNIIVNLIIMVLQIAVTLFFMQQVFGLNSGVPAGRLFLLLSMFALVSVSISLVIVSLARSTAAASALQNLIITPTCFISGCFFPISIMPDTVQRIASFLPQTWVLESFSSLQSGTSLAGISFDLVVLFAFAMVFFLIATYSFGRNNDTRNFV</sequence>
<evidence type="ECO:0000256" key="3">
    <source>
        <dbReference type="ARBA" id="ARBA00022448"/>
    </source>
</evidence>
<evidence type="ECO:0000313" key="10">
    <source>
        <dbReference type="EMBL" id="ASA25900.1"/>
    </source>
</evidence>
<evidence type="ECO:0000256" key="1">
    <source>
        <dbReference type="ARBA" id="ARBA00004651"/>
    </source>
</evidence>
<keyword evidence="4 8" id="KW-1003">Cell membrane</keyword>
<feature type="transmembrane region" description="Helical" evidence="8">
    <location>
        <begin position="229"/>
        <end position="252"/>
    </location>
</feature>
<feature type="transmembrane region" description="Helical" evidence="8">
    <location>
        <begin position="21"/>
        <end position="41"/>
    </location>
</feature>
<keyword evidence="11" id="KW-1185">Reference proteome</keyword>
<comment type="similarity">
    <text evidence="2 8">Belongs to the ABC-2 integral membrane protein family.</text>
</comment>
<dbReference type="AlphaFoldDB" id="A0A2Z2KQ43"/>
<reference evidence="10 11" key="1">
    <citation type="submission" date="2017-06" db="EMBL/GenBank/DDBJ databases">
        <title>Complete genome sequence of Paenibacillus donghaensis KCTC 13049T isolated from East Sea sediment, South Korea.</title>
        <authorList>
            <person name="Jung B.K."/>
            <person name="Hong S.-J."/>
            <person name="Shin J.-H."/>
        </authorList>
    </citation>
    <scope>NUCLEOTIDE SEQUENCE [LARGE SCALE GENOMIC DNA]</scope>
    <source>
        <strain evidence="10 11">KCTC 13049</strain>
    </source>
</reference>
<feature type="transmembrane region" description="Helical" evidence="8">
    <location>
        <begin position="301"/>
        <end position="319"/>
    </location>
</feature>
<dbReference type="PRINTS" id="PR00164">
    <property type="entry name" value="ABC2TRNSPORT"/>
</dbReference>
<dbReference type="Gene3D" id="3.40.1710.10">
    <property type="entry name" value="abc type-2 transporter like domain"/>
    <property type="match status" value="1"/>
</dbReference>
<dbReference type="EMBL" id="CP021780">
    <property type="protein sequence ID" value="ASA25900.1"/>
    <property type="molecule type" value="Genomic_DNA"/>
</dbReference>
<dbReference type="OrthoDB" id="266913at2"/>
<keyword evidence="5 8" id="KW-0812">Transmembrane</keyword>
<accession>A0A2Z2KQ43</accession>
<evidence type="ECO:0000256" key="6">
    <source>
        <dbReference type="ARBA" id="ARBA00022989"/>
    </source>
</evidence>
<evidence type="ECO:0000256" key="4">
    <source>
        <dbReference type="ARBA" id="ARBA00022475"/>
    </source>
</evidence>
<dbReference type="Proteomes" id="UP000249890">
    <property type="component" value="Chromosome"/>
</dbReference>
<evidence type="ECO:0000256" key="5">
    <source>
        <dbReference type="ARBA" id="ARBA00022692"/>
    </source>
</evidence>
<dbReference type="Pfam" id="PF12698">
    <property type="entry name" value="ABC2_membrane_3"/>
    <property type="match status" value="1"/>
</dbReference>
<dbReference type="GO" id="GO:0140359">
    <property type="term" value="F:ABC-type transporter activity"/>
    <property type="evidence" value="ECO:0007669"/>
    <property type="project" value="InterPro"/>
</dbReference>
<feature type="domain" description="ABC transmembrane type-2" evidence="9">
    <location>
        <begin position="152"/>
        <end position="376"/>
    </location>
</feature>
<gene>
    <name evidence="10" type="ORF">B9T62_37420</name>
</gene>
<evidence type="ECO:0000313" key="11">
    <source>
        <dbReference type="Proteomes" id="UP000249890"/>
    </source>
</evidence>
<evidence type="ECO:0000256" key="8">
    <source>
        <dbReference type="RuleBase" id="RU361157"/>
    </source>
</evidence>
<evidence type="ECO:0000259" key="9">
    <source>
        <dbReference type="PROSITE" id="PS51012"/>
    </source>
</evidence>
<dbReference type="PANTHER" id="PTHR30294">
    <property type="entry name" value="MEMBRANE COMPONENT OF ABC TRANSPORTER YHHJ-RELATED"/>
    <property type="match status" value="1"/>
</dbReference>
<comment type="subcellular location">
    <subcellularLocation>
        <location evidence="1 8">Cell membrane</location>
        <topology evidence="1 8">Multi-pass membrane protein</topology>
    </subcellularLocation>
</comment>
<dbReference type="KEGG" id="pdh:B9T62_37420"/>
<dbReference type="InterPro" id="IPR047817">
    <property type="entry name" value="ABC2_TM_bact-type"/>
</dbReference>
<name>A0A2Z2KQ43_9BACL</name>
<dbReference type="PROSITE" id="PS51012">
    <property type="entry name" value="ABC_TM2"/>
    <property type="match status" value="1"/>
</dbReference>
<keyword evidence="7 8" id="KW-0472">Membrane</keyword>
<evidence type="ECO:0000256" key="2">
    <source>
        <dbReference type="ARBA" id="ARBA00007783"/>
    </source>
</evidence>
<protein>
    <recommendedName>
        <fullName evidence="8">Transport permease protein</fullName>
    </recommendedName>
</protein>
<proteinExistence type="inferred from homology"/>
<feature type="transmembrane region" description="Helical" evidence="8">
    <location>
        <begin position="348"/>
        <end position="373"/>
    </location>
</feature>
<dbReference type="RefSeq" id="WP_087919860.1">
    <property type="nucleotide sequence ID" value="NZ_CP021780.1"/>
</dbReference>
<dbReference type="InterPro" id="IPR000412">
    <property type="entry name" value="ABC_2_transport"/>
</dbReference>
<keyword evidence="3 8" id="KW-0813">Transport</keyword>
<dbReference type="InterPro" id="IPR051449">
    <property type="entry name" value="ABC-2_transporter_component"/>
</dbReference>
<dbReference type="PANTHER" id="PTHR30294:SF45">
    <property type="entry name" value="LINEARMYCIN RESISTANCE PERMEASE PROTEIN LNRN"/>
    <property type="match status" value="1"/>
</dbReference>
<organism evidence="10 11">
    <name type="scientific">Paenibacillus donghaensis</name>
    <dbReference type="NCBI Taxonomy" id="414771"/>
    <lineage>
        <taxon>Bacteria</taxon>
        <taxon>Bacillati</taxon>
        <taxon>Bacillota</taxon>
        <taxon>Bacilli</taxon>
        <taxon>Bacillales</taxon>
        <taxon>Paenibacillaceae</taxon>
        <taxon>Paenibacillus</taxon>
    </lineage>
</organism>